<dbReference type="OMA" id="MREEQGD"/>
<dbReference type="AlphaFoldDB" id="A0A3P7DPC0"/>
<dbReference type="InterPro" id="IPR019416">
    <property type="entry name" value="NCBP3"/>
</dbReference>
<dbReference type="GO" id="GO:0000340">
    <property type="term" value="F:RNA 7-methylguanosine cap binding"/>
    <property type="evidence" value="ECO:0007669"/>
    <property type="project" value="InterPro"/>
</dbReference>
<keyword evidence="5" id="KW-1185">Reference proteome</keyword>
<dbReference type="FunCoup" id="A0A3P7DPC0">
    <property type="interactions" value="159"/>
</dbReference>
<evidence type="ECO:0000313" key="4">
    <source>
        <dbReference type="EMBL" id="VDM11800.1"/>
    </source>
</evidence>
<evidence type="ECO:0000256" key="1">
    <source>
        <dbReference type="ARBA" id="ARBA00006069"/>
    </source>
</evidence>
<feature type="compositionally biased region" description="Acidic residues" evidence="3">
    <location>
        <begin position="96"/>
        <end position="116"/>
    </location>
</feature>
<reference evidence="4 5" key="1">
    <citation type="submission" date="2018-11" db="EMBL/GenBank/DDBJ databases">
        <authorList>
            <consortium name="Pathogen Informatics"/>
        </authorList>
    </citation>
    <scope>NUCLEOTIDE SEQUENCE [LARGE SCALE GENOMIC DNA]</scope>
</reference>
<dbReference type="GO" id="GO:0005634">
    <property type="term" value="C:nucleus"/>
    <property type="evidence" value="ECO:0007669"/>
    <property type="project" value="TreeGrafter"/>
</dbReference>
<feature type="region of interest" description="Disordered" evidence="3">
    <location>
        <begin position="90"/>
        <end position="132"/>
    </location>
</feature>
<organism evidence="4 5">
    <name type="scientific">Wuchereria bancrofti</name>
    <dbReference type="NCBI Taxonomy" id="6293"/>
    <lineage>
        <taxon>Eukaryota</taxon>
        <taxon>Metazoa</taxon>
        <taxon>Ecdysozoa</taxon>
        <taxon>Nematoda</taxon>
        <taxon>Chromadorea</taxon>
        <taxon>Rhabditida</taxon>
        <taxon>Spirurina</taxon>
        <taxon>Spiruromorpha</taxon>
        <taxon>Filarioidea</taxon>
        <taxon>Onchocercidae</taxon>
        <taxon>Wuchereria</taxon>
    </lineage>
</organism>
<feature type="region of interest" description="Disordered" evidence="3">
    <location>
        <begin position="331"/>
        <end position="373"/>
    </location>
</feature>
<protein>
    <recommendedName>
        <fullName evidence="2">Nuclear cap-binding protein subunit 3</fullName>
    </recommendedName>
</protein>
<dbReference type="OrthoDB" id="422106at2759"/>
<feature type="region of interest" description="Disordered" evidence="3">
    <location>
        <begin position="296"/>
        <end position="317"/>
    </location>
</feature>
<accession>A0A3P7DPC0</accession>
<dbReference type="InParanoid" id="A0A3P7DPC0"/>
<evidence type="ECO:0000256" key="3">
    <source>
        <dbReference type="SAM" id="MobiDB-lite"/>
    </source>
</evidence>
<dbReference type="GO" id="GO:0003729">
    <property type="term" value="F:mRNA binding"/>
    <property type="evidence" value="ECO:0007669"/>
    <property type="project" value="InterPro"/>
</dbReference>
<dbReference type="PANTHER" id="PTHR16291">
    <property type="entry name" value="NUCLEAR CAP-BINDING PROTEIN SUBUNIT 3"/>
    <property type="match status" value="1"/>
</dbReference>
<feature type="compositionally biased region" description="Basic residues" evidence="3">
    <location>
        <begin position="296"/>
        <end position="305"/>
    </location>
</feature>
<sequence length="373" mass="43060">MNFQIEESEVEELYRSMGVQMRNSRHRLHSIYVRGVDGLSTYQIEKMFAEFDPVAVEMIDEVSCNVIWNDRFSVAKMMLEMTKPLKRIRSSRQVEEGEVADSGEEEDGEMREEQGDDVTISMAKGSSSNKRNTEANAIEVEVDQVEVPPGKWRVITKHVGHKRLIILRFSLREDIAKARFYFFLKIKDCYTAISHYFIYQSILFKGRRNSADRPRRITSDSVDPDGYTYKWMNRRNRVRPGLNIFDEKGNELEWDYEHDTRFYEEPTKTAEEEDSSSTPTDGKVIVVGARKHKIKTRGRGAKRFKSVTDSLSGTGSLAADREDLHPLKRNFASANDGAAIMDEEESDLSDDRDPSPTPQPWDLKKTNVHLRQK</sequence>
<name>A0A3P7DPC0_WUCBA</name>
<evidence type="ECO:0000313" key="5">
    <source>
        <dbReference type="Proteomes" id="UP000270924"/>
    </source>
</evidence>
<gene>
    <name evidence="4" type="ORF">WBA_LOCUS5186</name>
</gene>
<dbReference type="EMBL" id="UYWW01002446">
    <property type="protein sequence ID" value="VDM11800.1"/>
    <property type="molecule type" value="Genomic_DNA"/>
</dbReference>
<dbReference type="Proteomes" id="UP000270924">
    <property type="component" value="Unassembled WGS sequence"/>
</dbReference>
<comment type="similarity">
    <text evidence="1">Belongs to the NCBP3 family.</text>
</comment>
<evidence type="ECO:0000256" key="2">
    <source>
        <dbReference type="ARBA" id="ARBA00019876"/>
    </source>
</evidence>
<proteinExistence type="inferred from homology"/>
<dbReference type="PANTHER" id="PTHR16291:SF0">
    <property type="entry name" value="NUCLEAR CAP-BINDING PROTEIN SUBUNIT 3"/>
    <property type="match status" value="1"/>
</dbReference>